<name>A0AAW9R9I8_9GAMM</name>
<dbReference type="InterPro" id="IPR037482">
    <property type="entry name" value="ST1585_MBL-fold"/>
</dbReference>
<dbReference type="Proteomes" id="UP001359886">
    <property type="component" value="Unassembled WGS sequence"/>
</dbReference>
<dbReference type="PANTHER" id="PTHR42951">
    <property type="entry name" value="METALLO-BETA-LACTAMASE DOMAIN-CONTAINING"/>
    <property type="match status" value="1"/>
</dbReference>
<dbReference type="PANTHER" id="PTHR42951:SF22">
    <property type="entry name" value="METALLO BETA-LACTAMASE SUPERFAMILY LIPOPROTEIN"/>
    <property type="match status" value="1"/>
</dbReference>
<comment type="caution">
    <text evidence="2">The sequence shown here is derived from an EMBL/GenBank/DDBJ whole genome shotgun (WGS) entry which is preliminary data.</text>
</comment>
<dbReference type="CDD" id="cd07726">
    <property type="entry name" value="ST1585-like_MBL-fold"/>
    <property type="match status" value="1"/>
</dbReference>
<dbReference type="InterPro" id="IPR036866">
    <property type="entry name" value="RibonucZ/Hydroxyglut_hydro"/>
</dbReference>
<feature type="domain" description="Metallo-beta-lactamase" evidence="1">
    <location>
        <begin position="29"/>
        <end position="234"/>
    </location>
</feature>
<organism evidence="2 3">
    <name type="scientific">Elongatibacter sediminis</name>
    <dbReference type="NCBI Taxonomy" id="3119006"/>
    <lineage>
        <taxon>Bacteria</taxon>
        <taxon>Pseudomonadati</taxon>
        <taxon>Pseudomonadota</taxon>
        <taxon>Gammaproteobacteria</taxon>
        <taxon>Chromatiales</taxon>
        <taxon>Wenzhouxiangellaceae</taxon>
        <taxon>Elongatibacter</taxon>
    </lineage>
</organism>
<dbReference type="InterPro" id="IPR050855">
    <property type="entry name" value="NDM-1-like"/>
</dbReference>
<keyword evidence="3" id="KW-1185">Reference proteome</keyword>
<dbReference type="SMART" id="SM00849">
    <property type="entry name" value="Lactamase_B"/>
    <property type="match status" value="1"/>
</dbReference>
<dbReference type="AlphaFoldDB" id="A0AAW9R9I8"/>
<evidence type="ECO:0000313" key="2">
    <source>
        <dbReference type="EMBL" id="MEJ8569727.1"/>
    </source>
</evidence>
<dbReference type="SUPFAM" id="SSF56281">
    <property type="entry name" value="Metallo-hydrolase/oxidoreductase"/>
    <property type="match status" value="1"/>
</dbReference>
<gene>
    <name evidence="2" type="ORF">V3330_19015</name>
</gene>
<evidence type="ECO:0000259" key="1">
    <source>
        <dbReference type="SMART" id="SM00849"/>
    </source>
</evidence>
<dbReference type="InterPro" id="IPR001279">
    <property type="entry name" value="Metallo-B-lactamas"/>
</dbReference>
<reference evidence="2 3" key="1">
    <citation type="submission" date="2024-02" db="EMBL/GenBank/DDBJ databases">
        <title>A novel Wenzhouxiangellaceae bacterium, isolated from coastal sediments.</title>
        <authorList>
            <person name="Du Z.-J."/>
            <person name="Ye Y.-Q."/>
            <person name="Zhang X.-Y."/>
        </authorList>
    </citation>
    <scope>NUCLEOTIDE SEQUENCE [LARGE SCALE GENOMIC DNA]</scope>
    <source>
        <strain evidence="2 3">CH-27</strain>
    </source>
</reference>
<dbReference type="Pfam" id="PF00753">
    <property type="entry name" value="Lactamase_B"/>
    <property type="match status" value="1"/>
</dbReference>
<proteinExistence type="predicted"/>
<evidence type="ECO:0000313" key="3">
    <source>
        <dbReference type="Proteomes" id="UP001359886"/>
    </source>
</evidence>
<accession>A0AAW9R9I8</accession>
<dbReference type="EMBL" id="JAZHOG010000017">
    <property type="protein sequence ID" value="MEJ8569727.1"/>
    <property type="molecule type" value="Genomic_DNA"/>
</dbReference>
<dbReference type="Gene3D" id="3.60.15.10">
    <property type="entry name" value="Ribonuclease Z/Hydroxyacylglutathione hydrolase-like"/>
    <property type="match status" value="1"/>
</dbReference>
<protein>
    <submittedName>
        <fullName evidence="2">MBL fold metallo-hydrolase</fullName>
    </submittedName>
</protein>
<dbReference type="RefSeq" id="WP_354697054.1">
    <property type="nucleotide sequence ID" value="NZ_JAZHOG010000017.1"/>
</dbReference>
<sequence>MTEKSECIRAREYAGGIVAIDSGMVRPEMAACYLLETAAEAVVIETGNAGSVSRILDTLQRRGWSRDQVRHVIVTHVHLDHAGGAGRLLAELPQATLHVHPRGARHMVDPSRLEASARGVYGDEAFDAMYGALLPIPEERVRIMNDGDSLELEGRQLRFIDTPGHARHHFCVWDSATRGWFTGDTFGLSYRDLDTDKGPFVFPTTTPIQFDPAALITSVERLMDAGPECLYLTHFGRVGDVRRLADDMIAGVNFLAKLGLHHRDAEDRTRAIEQDMFTWLTDRCREHGVTLGDEELTSILAPDVDLNTQGIEFWLDHAAP</sequence>